<evidence type="ECO:0000256" key="1">
    <source>
        <dbReference type="SAM" id="MobiDB-lite"/>
    </source>
</evidence>
<reference evidence="2 3" key="1">
    <citation type="submission" date="2020-08" db="EMBL/GenBank/DDBJ databases">
        <title>Genome sequence of Rhizobiales bacterium strain IZ6.</title>
        <authorList>
            <person name="Nakai R."/>
            <person name="Naganuma T."/>
        </authorList>
    </citation>
    <scope>NUCLEOTIDE SEQUENCE [LARGE SCALE GENOMIC DNA]</scope>
    <source>
        <strain evidence="2 3">IZ6</strain>
    </source>
</reference>
<accession>A0A6S6QPU4</accession>
<organism evidence="2 3">
    <name type="scientific">Terrihabitans soli</name>
    <dbReference type="NCBI Taxonomy" id="708113"/>
    <lineage>
        <taxon>Bacteria</taxon>
        <taxon>Pseudomonadati</taxon>
        <taxon>Pseudomonadota</taxon>
        <taxon>Alphaproteobacteria</taxon>
        <taxon>Hyphomicrobiales</taxon>
        <taxon>Terrihabitans</taxon>
    </lineage>
</organism>
<feature type="region of interest" description="Disordered" evidence="1">
    <location>
        <begin position="37"/>
        <end position="64"/>
    </location>
</feature>
<evidence type="ECO:0000313" key="3">
    <source>
        <dbReference type="Proteomes" id="UP000515317"/>
    </source>
</evidence>
<dbReference type="RefSeq" id="WP_222876478.1">
    <property type="nucleotide sequence ID" value="NZ_AP023361.1"/>
</dbReference>
<keyword evidence="3" id="KW-1185">Reference proteome</keyword>
<proteinExistence type="predicted"/>
<sequence>MSSKTELLKEARRCAYEASRGVSPGMFRGLSKFYGSLAESEPQSEARREPAHRRKKSPEKELGR</sequence>
<evidence type="ECO:0000313" key="2">
    <source>
        <dbReference type="EMBL" id="BCJ89795.1"/>
    </source>
</evidence>
<dbReference type="KEGG" id="tso:IZ6_05300"/>
<gene>
    <name evidence="2" type="ORF">IZ6_05300</name>
</gene>
<protein>
    <submittedName>
        <fullName evidence="2">Uncharacterized protein</fullName>
    </submittedName>
</protein>
<dbReference type="Proteomes" id="UP000515317">
    <property type="component" value="Chromosome"/>
</dbReference>
<dbReference type="AlphaFoldDB" id="A0A6S6QPU4"/>
<dbReference type="EMBL" id="AP023361">
    <property type="protein sequence ID" value="BCJ89795.1"/>
    <property type="molecule type" value="Genomic_DNA"/>
</dbReference>
<name>A0A6S6QPU4_9HYPH</name>